<accession>A0A5J4PYX8</accession>
<dbReference type="AlphaFoldDB" id="A0A5J4PYX8"/>
<evidence type="ECO:0000313" key="2">
    <source>
        <dbReference type="EMBL" id="KAA6313888.1"/>
    </source>
</evidence>
<feature type="region of interest" description="Disordered" evidence="1">
    <location>
        <begin position="19"/>
        <end position="42"/>
    </location>
</feature>
<name>A0A5J4PYX8_9EUKA</name>
<gene>
    <name evidence="2" type="ORF">EZS28_055678</name>
</gene>
<comment type="caution">
    <text evidence="2">The sequence shown here is derived from an EMBL/GenBank/DDBJ whole genome shotgun (WGS) entry which is preliminary data.</text>
</comment>
<organism evidence="2 3">
    <name type="scientific">Streblomastix strix</name>
    <dbReference type="NCBI Taxonomy" id="222440"/>
    <lineage>
        <taxon>Eukaryota</taxon>
        <taxon>Metamonada</taxon>
        <taxon>Preaxostyla</taxon>
        <taxon>Oxymonadida</taxon>
        <taxon>Streblomastigidae</taxon>
        <taxon>Streblomastix</taxon>
    </lineage>
</organism>
<feature type="non-terminal residue" evidence="2">
    <location>
        <position position="137"/>
    </location>
</feature>
<feature type="compositionally biased region" description="Basic and acidic residues" evidence="1">
    <location>
        <begin position="20"/>
        <end position="29"/>
    </location>
</feature>
<evidence type="ECO:0000256" key="1">
    <source>
        <dbReference type="SAM" id="MobiDB-lite"/>
    </source>
</evidence>
<dbReference type="Proteomes" id="UP000324800">
    <property type="component" value="Unassembled WGS sequence"/>
</dbReference>
<evidence type="ECO:0000313" key="3">
    <source>
        <dbReference type="Proteomes" id="UP000324800"/>
    </source>
</evidence>
<reference evidence="2 3" key="1">
    <citation type="submission" date="2019-03" db="EMBL/GenBank/DDBJ databases">
        <title>Single cell metagenomics reveals metabolic interactions within the superorganism composed of flagellate Streblomastix strix and complex community of Bacteroidetes bacteria on its surface.</title>
        <authorList>
            <person name="Treitli S.C."/>
            <person name="Kolisko M."/>
            <person name="Husnik F."/>
            <person name="Keeling P."/>
            <person name="Hampl V."/>
        </authorList>
    </citation>
    <scope>NUCLEOTIDE SEQUENCE [LARGE SCALE GENOMIC DNA]</scope>
    <source>
        <strain evidence="2">ST1C</strain>
    </source>
</reference>
<dbReference type="EMBL" id="SNRW01048110">
    <property type="protein sequence ID" value="KAA6313888.1"/>
    <property type="molecule type" value="Genomic_DNA"/>
</dbReference>
<protein>
    <submittedName>
        <fullName evidence="2">Uncharacterized protein</fullName>
    </submittedName>
</protein>
<sequence length="137" mass="16178">MNNSNTTQDEDWIIVNNALNEDKEQKDNKTISNINNRQEENDNITVLSGETERMSVSTYIEEDYDEKIMRELIDKKELIEKEMKDMKGESGIVSSNVNNGKRWSVSFGLQEKDDQLKQQNNYLYDDYYDDFDELEVE</sequence>
<proteinExistence type="predicted"/>